<comment type="domain">
    <text evidence="8">Possesses an unusual extended V-shaped dimeric structure with each monomer consisting of three distinct domains arranged along a curved 'spinal' alpha-helix. The N-terminal catalytic domain specifically recognizes the glutamate moiety of the substrate. The second domain is the NADPH-binding domain, and the third C-terminal domain is responsible for dimerization.</text>
</comment>
<dbReference type="PANTHER" id="PTHR43013">
    <property type="entry name" value="GLUTAMYL-TRNA REDUCTASE"/>
    <property type="match status" value="1"/>
</dbReference>
<keyword evidence="18" id="KW-1185">Reference proteome</keyword>
<feature type="domain" description="Quinate/shikimate 5-dehydrogenase/glutamyl-tRNA reductase" evidence="15">
    <location>
        <begin position="162"/>
        <end position="302"/>
    </location>
</feature>
<evidence type="ECO:0000313" key="17">
    <source>
        <dbReference type="EMBL" id="PWR71222.1"/>
    </source>
</evidence>
<dbReference type="OrthoDB" id="4562at2157"/>
<dbReference type="InterPro" id="IPR015896">
    <property type="entry name" value="4pyrrol_synth_GluRdtase_dimer"/>
</dbReference>
<dbReference type="Gene3D" id="3.40.50.720">
    <property type="entry name" value="NAD(P)-binding Rossmann-like Domain"/>
    <property type="match status" value="1"/>
</dbReference>
<dbReference type="PIRSF" id="PIRSF000445">
    <property type="entry name" value="4pyrrol_synth_GluRdtase"/>
    <property type="match status" value="1"/>
</dbReference>
<dbReference type="InterPro" id="IPR036343">
    <property type="entry name" value="GluRdtase_N_sf"/>
</dbReference>
<evidence type="ECO:0000256" key="9">
    <source>
        <dbReference type="PIRSR" id="PIRSR000445-1"/>
    </source>
</evidence>
<protein>
    <recommendedName>
        <fullName evidence="3 8">Glutamyl-tRNA reductase</fullName>
        <shortName evidence="8">GluTR</shortName>
        <ecNumber evidence="3 8">1.2.1.70</ecNumber>
    </recommendedName>
</protein>
<proteinExistence type="inferred from homology"/>
<name>A0A2V2MT72_9EURY</name>
<dbReference type="GO" id="GO:0008883">
    <property type="term" value="F:glutamyl-tRNA reductase activity"/>
    <property type="evidence" value="ECO:0007669"/>
    <property type="project" value="UniProtKB-UniRule"/>
</dbReference>
<evidence type="ECO:0000256" key="2">
    <source>
        <dbReference type="ARBA" id="ARBA00005916"/>
    </source>
</evidence>
<dbReference type="PANTHER" id="PTHR43013:SF1">
    <property type="entry name" value="GLUTAMYL-TRNA REDUCTASE"/>
    <property type="match status" value="1"/>
</dbReference>
<evidence type="ECO:0000259" key="16">
    <source>
        <dbReference type="Pfam" id="PF05201"/>
    </source>
</evidence>
<evidence type="ECO:0000259" key="14">
    <source>
        <dbReference type="Pfam" id="PF00745"/>
    </source>
</evidence>
<feature type="domain" description="Glutamyl-tRNA reductase N-terminal" evidence="16">
    <location>
        <begin position="13"/>
        <end position="144"/>
    </location>
</feature>
<dbReference type="GO" id="GO:0050661">
    <property type="term" value="F:NADP binding"/>
    <property type="evidence" value="ECO:0007669"/>
    <property type="project" value="InterPro"/>
</dbReference>
<evidence type="ECO:0000256" key="13">
    <source>
        <dbReference type="RuleBase" id="RU000584"/>
    </source>
</evidence>
<dbReference type="AlphaFoldDB" id="A0A2V2MT72"/>
<comment type="subunit">
    <text evidence="8">Homodimer.</text>
</comment>
<feature type="binding site" evidence="8 11">
    <location>
        <begin position="179"/>
        <end position="184"/>
    </location>
    <ligand>
        <name>NADP(+)</name>
        <dbReference type="ChEBI" id="CHEBI:58349"/>
    </ligand>
</feature>
<evidence type="ECO:0000256" key="1">
    <source>
        <dbReference type="ARBA" id="ARBA00005059"/>
    </source>
</evidence>
<dbReference type="UniPathway" id="UPA00251">
    <property type="reaction ID" value="UER00316"/>
</dbReference>
<keyword evidence="4 8" id="KW-0521">NADP</keyword>
<evidence type="ECO:0000313" key="18">
    <source>
        <dbReference type="Proteomes" id="UP000245934"/>
    </source>
</evidence>
<dbReference type="Pfam" id="PF01488">
    <property type="entry name" value="Shikimate_DH"/>
    <property type="match status" value="1"/>
</dbReference>
<dbReference type="EMBL" id="QGMZ01000031">
    <property type="protein sequence ID" value="PWR71222.1"/>
    <property type="molecule type" value="Genomic_DNA"/>
</dbReference>
<dbReference type="HAMAP" id="MF_00087">
    <property type="entry name" value="Glu_tRNA_reductase"/>
    <property type="match status" value="1"/>
</dbReference>
<evidence type="ECO:0000256" key="11">
    <source>
        <dbReference type="PIRSR" id="PIRSR000445-3"/>
    </source>
</evidence>
<dbReference type="InterPro" id="IPR036291">
    <property type="entry name" value="NAD(P)-bd_dom_sf"/>
</dbReference>
<evidence type="ECO:0000256" key="4">
    <source>
        <dbReference type="ARBA" id="ARBA00022857"/>
    </source>
</evidence>
<evidence type="ECO:0000256" key="5">
    <source>
        <dbReference type="ARBA" id="ARBA00023002"/>
    </source>
</evidence>
<evidence type="ECO:0000256" key="8">
    <source>
        <dbReference type="HAMAP-Rule" id="MF_00087"/>
    </source>
</evidence>
<dbReference type="Proteomes" id="UP000245934">
    <property type="component" value="Unassembled WGS sequence"/>
</dbReference>
<dbReference type="Pfam" id="PF00745">
    <property type="entry name" value="GlutR_dimer"/>
    <property type="match status" value="1"/>
</dbReference>
<dbReference type="Gene3D" id="3.30.460.30">
    <property type="entry name" value="Glutamyl-tRNA reductase, N-terminal domain"/>
    <property type="match status" value="1"/>
</dbReference>
<comment type="caution">
    <text evidence="17">The sequence shown here is derived from an EMBL/GenBank/DDBJ whole genome shotgun (WGS) entry which is preliminary data.</text>
</comment>
<organism evidence="17 18">
    <name type="scientific">Methanospirillum stamsii</name>
    <dbReference type="NCBI Taxonomy" id="1277351"/>
    <lineage>
        <taxon>Archaea</taxon>
        <taxon>Methanobacteriati</taxon>
        <taxon>Methanobacteriota</taxon>
        <taxon>Stenosarchaea group</taxon>
        <taxon>Methanomicrobia</taxon>
        <taxon>Methanomicrobiales</taxon>
        <taxon>Methanospirillaceae</taxon>
        <taxon>Methanospirillum</taxon>
    </lineage>
</organism>
<gene>
    <name evidence="8" type="primary">hemA</name>
    <name evidence="17" type="ORF">DLD82_13770</name>
</gene>
<dbReference type="CDD" id="cd05213">
    <property type="entry name" value="NAD_bind_Glutamyl_tRNA_reduct"/>
    <property type="match status" value="1"/>
</dbReference>
<comment type="catalytic activity">
    <reaction evidence="7 8 13">
        <text>(S)-4-amino-5-oxopentanoate + tRNA(Glu) + NADP(+) = L-glutamyl-tRNA(Glu) + NADPH + H(+)</text>
        <dbReference type="Rhea" id="RHEA:12344"/>
        <dbReference type="Rhea" id="RHEA-COMP:9663"/>
        <dbReference type="Rhea" id="RHEA-COMP:9680"/>
        <dbReference type="ChEBI" id="CHEBI:15378"/>
        <dbReference type="ChEBI" id="CHEBI:57501"/>
        <dbReference type="ChEBI" id="CHEBI:57783"/>
        <dbReference type="ChEBI" id="CHEBI:58349"/>
        <dbReference type="ChEBI" id="CHEBI:78442"/>
        <dbReference type="ChEBI" id="CHEBI:78520"/>
        <dbReference type="EC" id="1.2.1.70"/>
    </reaction>
</comment>
<evidence type="ECO:0000256" key="10">
    <source>
        <dbReference type="PIRSR" id="PIRSR000445-2"/>
    </source>
</evidence>
<accession>A0A2V2MT72</accession>
<dbReference type="GeneID" id="97609765"/>
<dbReference type="PROSITE" id="PS00747">
    <property type="entry name" value="GLUTR"/>
    <property type="match status" value="1"/>
</dbReference>
<dbReference type="RefSeq" id="WP_109941709.1">
    <property type="nucleotide sequence ID" value="NZ_CP176366.1"/>
</dbReference>
<feature type="binding site" evidence="8 10">
    <location>
        <begin position="51"/>
        <end position="54"/>
    </location>
    <ligand>
        <name>substrate</name>
    </ligand>
</feature>
<dbReference type="SUPFAM" id="SSF51735">
    <property type="entry name" value="NAD(P)-binding Rossmann-fold domains"/>
    <property type="match status" value="1"/>
</dbReference>
<dbReference type="InterPro" id="IPR015895">
    <property type="entry name" value="4pyrrol_synth_GluRdtase_N"/>
</dbReference>
<evidence type="ECO:0000256" key="6">
    <source>
        <dbReference type="ARBA" id="ARBA00023244"/>
    </source>
</evidence>
<evidence type="ECO:0000256" key="12">
    <source>
        <dbReference type="PIRSR" id="PIRSR000445-4"/>
    </source>
</evidence>
<comment type="miscellaneous">
    <text evidence="8">During catalysis, the active site Cys acts as a nucleophile attacking the alpha-carbonyl group of tRNA-bound glutamate with the formation of a thioester intermediate between enzyme and glutamate, and the concomitant release of tRNA(Glu). The thioester intermediate is finally reduced by direct hydride transfer from NADPH, to form the product GSA.</text>
</comment>
<comment type="similarity">
    <text evidence="2 8 13">Belongs to the glutamyl-tRNA reductase family.</text>
</comment>
<comment type="function">
    <text evidence="8">Catalyzes the NADPH-dependent reduction of glutamyl-tRNA(Glu) to glutamate 1-semialdehyde (GSA).</text>
</comment>
<feature type="domain" description="Tetrapyrrole biosynthesis glutamyl-tRNA reductase dimerisation" evidence="14">
    <location>
        <begin position="317"/>
        <end position="407"/>
    </location>
</feature>
<reference evidence="17 18" key="1">
    <citation type="submission" date="2018-05" db="EMBL/GenBank/DDBJ databases">
        <title>Draft genome of Methanospirillum stamsii Pt1.</title>
        <authorList>
            <person name="Dueholm M.S."/>
            <person name="Nielsen P.H."/>
            <person name="Bakmann L.F."/>
            <person name="Otzen D.E."/>
        </authorList>
    </citation>
    <scope>NUCLEOTIDE SEQUENCE [LARGE SCALE GENOMIC DNA]</scope>
    <source>
        <strain evidence="17 18">Pt1</strain>
    </source>
</reference>
<feature type="active site" description="Nucleophile" evidence="8 9">
    <location>
        <position position="52"/>
    </location>
</feature>
<dbReference type="NCBIfam" id="TIGR01035">
    <property type="entry name" value="hemA"/>
    <property type="match status" value="1"/>
</dbReference>
<dbReference type="InterPro" id="IPR018214">
    <property type="entry name" value="GluRdtase_CS"/>
</dbReference>
<dbReference type="InterPro" id="IPR006151">
    <property type="entry name" value="Shikm_DH/Glu-tRNA_Rdtase"/>
</dbReference>
<dbReference type="InterPro" id="IPR000343">
    <property type="entry name" value="4pyrrol_synth_GluRdtase"/>
</dbReference>
<dbReference type="FunFam" id="3.40.50.720:FF:000031">
    <property type="entry name" value="Glutamyl-tRNA reductase"/>
    <property type="match status" value="1"/>
</dbReference>
<evidence type="ECO:0000259" key="15">
    <source>
        <dbReference type="Pfam" id="PF01488"/>
    </source>
</evidence>
<dbReference type="SUPFAM" id="SSF69075">
    <property type="entry name" value="Glutamyl tRNA-reductase dimerization domain"/>
    <property type="match status" value="1"/>
</dbReference>
<dbReference type="SUPFAM" id="SSF69742">
    <property type="entry name" value="Glutamyl tRNA-reductase catalytic, N-terminal domain"/>
    <property type="match status" value="1"/>
</dbReference>
<feature type="binding site" evidence="8 10">
    <location>
        <begin position="104"/>
        <end position="106"/>
    </location>
    <ligand>
        <name>substrate</name>
    </ligand>
</feature>
<feature type="binding site" evidence="8 10">
    <location>
        <position position="99"/>
    </location>
    <ligand>
        <name>substrate</name>
    </ligand>
</feature>
<dbReference type="GO" id="GO:0019353">
    <property type="term" value="P:protoporphyrinogen IX biosynthetic process from glutamate"/>
    <property type="evidence" value="ECO:0007669"/>
    <property type="project" value="TreeGrafter"/>
</dbReference>
<dbReference type="EC" id="1.2.1.70" evidence="3 8"/>
<keyword evidence="5 8" id="KW-0560">Oxidoreductase</keyword>
<feature type="binding site" evidence="8 10">
    <location>
        <position position="110"/>
    </location>
    <ligand>
        <name>substrate</name>
    </ligand>
</feature>
<feature type="site" description="Important for activity" evidence="8 12">
    <location>
        <position position="89"/>
    </location>
</feature>
<comment type="pathway">
    <text evidence="1 8 13">Porphyrin-containing compound metabolism; protoporphyrin-IX biosynthesis; 5-aminolevulinate from L-glutamyl-tRNA(Glu): step 1/2.</text>
</comment>
<sequence>MKDALFSPLTITGISHHIASVADMEAVRFLDEEAFLSRAGEWFKGVVLLQTCNRIEVIVHGSADLLVSFMESEGRSGWQVWEDTAALSHLLDLAAGLDSMVIGEDQILGQLRKALSISEERSVADPLITLCINKAIHAGSEARSMSGINRGAVSIGSAAVLLAEEQLGSLNGRHILVLGTGEMGVLVTQALAAKDLSAIYVANRTFDRAQILAEKVEGTAVPMTDLYRYLTLSDVVICCTAAPHPVIRADELNEALKVRSWPLDRKNHPLIIVDIAQPRDVEDSVRTIPGVCLYTIDDLRKVNDDTSRFRKEAAEKVRMYLDQELVQFIRLFNRKAADEVLGTLHSWAEQIRTRERDKALSRLSGYDDRYHEVIDDLTRVITRKLLTDVTLSIRACAERGEMQLAEELVGAITRGEMICSRKFD</sequence>
<keyword evidence="6 8" id="KW-0627">Porphyrin biosynthesis</keyword>
<dbReference type="Pfam" id="PF05201">
    <property type="entry name" value="GlutR_N"/>
    <property type="match status" value="1"/>
</dbReference>
<evidence type="ECO:0000256" key="3">
    <source>
        <dbReference type="ARBA" id="ARBA00012970"/>
    </source>
</evidence>
<dbReference type="InterPro" id="IPR036453">
    <property type="entry name" value="GluRdtase_dimer_dom_sf"/>
</dbReference>
<evidence type="ECO:0000256" key="7">
    <source>
        <dbReference type="ARBA" id="ARBA00047464"/>
    </source>
</evidence>